<protein>
    <submittedName>
        <fullName evidence="1">Uncharacterized protein</fullName>
    </submittedName>
</protein>
<dbReference type="AlphaFoldDB" id="A0A0L0NI74"/>
<evidence type="ECO:0000313" key="2">
    <source>
        <dbReference type="Proteomes" id="UP000036947"/>
    </source>
</evidence>
<dbReference type="STRING" id="1163406.A0A0L0NI74"/>
<dbReference type="OrthoDB" id="288987at2759"/>
<sequence>MYLQHHVGMERQQDNQARLLVFDPSRGDSKSIKRLIGKVVDRGVPKVGSLLKPYRRGTKYLSKHDEFEILQ</sequence>
<evidence type="ECO:0000313" key="1">
    <source>
        <dbReference type="EMBL" id="KND93430.1"/>
    </source>
</evidence>
<name>A0A0L0NI74_TOLOC</name>
<comment type="caution">
    <text evidence="1">The sequence shown here is derived from an EMBL/GenBank/DDBJ whole genome shotgun (WGS) entry which is preliminary data.</text>
</comment>
<proteinExistence type="predicted"/>
<reference evidence="1 2" key="1">
    <citation type="journal article" date="2015" name="BMC Genomics">
        <title>The genome of the truffle-parasite Tolypocladium ophioglossoides and the evolution of antifungal peptaibiotics.</title>
        <authorList>
            <person name="Quandt C.A."/>
            <person name="Bushley K.E."/>
            <person name="Spatafora J.W."/>
        </authorList>
    </citation>
    <scope>NUCLEOTIDE SEQUENCE [LARGE SCALE GENOMIC DNA]</scope>
    <source>
        <strain evidence="1 2">CBS 100239</strain>
    </source>
</reference>
<gene>
    <name evidence="1" type="ORF">TOPH_01884</name>
</gene>
<dbReference type="Proteomes" id="UP000036947">
    <property type="component" value="Unassembled WGS sequence"/>
</dbReference>
<dbReference type="EMBL" id="LFRF01000003">
    <property type="protein sequence ID" value="KND93430.1"/>
    <property type="molecule type" value="Genomic_DNA"/>
</dbReference>
<keyword evidence="2" id="KW-1185">Reference proteome</keyword>
<accession>A0A0L0NI74</accession>
<organism evidence="1 2">
    <name type="scientific">Tolypocladium ophioglossoides (strain CBS 100239)</name>
    <name type="common">Snaketongue truffleclub</name>
    <name type="synonym">Elaphocordyceps ophioglossoides</name>
    <dbReference type="NCBI Taxonomy" id="1163406"/>
    <lineage>
        <taxon>Eukaryota</taxon>
        <taxon>Fungi</taxon>
        <taxon>Dikarya</taxon>
        <taxon>Ascomycota</taxon>
        <taxon>Pezizomycotina</taxon>
        <taxon>Sordariomycetes</taxon>
        <taxon>Hypocreomycetidae</taxon>
        <taxon>Hypocreales</taxon>
        <taxon>Ophiocordycipitaceae</taxon>
        <taxon>Tolypocladium</taxon>
    </lineage>
</organism>